<feature type="transmembrane region" description="Helical" evidence="1">
    <location>
        <begin position="237"/>
        <end position="261"/>
    </location>
</feature>
<feature type="transmembrane region" description="Helical" evidence="1">
    <location>
        <begin position="32"/>
        <end position="52"/>
    </location>
</feature>
<proteinExistence type="predicted"/>
<reference evidence="2 3" key="1">
    <citation type="journal article" date="2018" name="G3 (Bethesda)">
        <title>Phylogenetic and Phylogenomic Definition of Rhizopus Species.</title>
        <authorList>
            <person name="Gryganskyi A.P."/>
            <person name="Golan J."/>
            <person name="Dolatabadi S."/>
            <person name="Mondo S."/>
            <person name="Robb S."/>
            <person name="Idnurm A."/>
            <person name="Muszewska A."/>
            <person name="Steczkiewicz K."/>
            <person name="Masonjones S."/>
            <person name="Liao H.L."/>
            <person name="Gajdeczka M.T."/>
            <person name="Anike F."/>
            <person name="Vuek A."/>
            <person name="Anishchenko I.M."/>
            <person name="Voigt K."/>
            <person name="de Hoog G.S."/>
            <person name="Smith M.E."/>
            <person name="Heitman J."/>
            <person name="Vilgalys R."/>
            <person name="Stajich J.E."/>
        </authorList>
    </citation>
    <scope>NUCLEOTIDE SEQUENCE [LARGE SCALE GENOMIC DNA]</scope>
    <source>
        <strain evidence="2 3">CBS 357.93</strain>
    </source>
</reference>
<dbReference type="OrthoDB" id="2280705at2759"/>
<keyword evidence="1" id="KW-0472">Membrane</keyword>
<keyword evidence="1" id="KW-1133">Transmembrane helix</keyword>
<feature type="transmembrane region" description="Helical" evidence="1">
    <location>
        <begin position="131"/>
        <end position="156"/>
    </location>
</feature>
<keyword evidence="3" id="KW-1185">Reference proteome</keyword>
<name>A0A367K8U8_RHIAZ</name>
<organism evidence="2 3">
    <name type="scientific">Rhizopus azygosporus</name>
    <name type="common">Rhizopus microsporus var. azygosporus</name>
    <dbReference type="NCBI Taxonomy" id="86630"/>
    <lineage>
        <taxon>Eukaryota</taxon>
        <taxon>Fungi</taxon>
        <taxon>Fungi incertae sedis</taxon>
        <taxon>Mucoromycota</taxon>
        <taxon>Mucoromycotina</taxon>
        <taxon>Mucoromycetes</taxon>
        <taxon>Mucorales</taxon>
        <taxon>Mucorineae</taxon>
        <taxon>Rhizopodaceae</taxon>
        <taxon>Rhizopus</taxon>
    </lineage>
</organism>
<dbReference type="EMBL" id="PJQL01000180">
    <property type="protein sequence ID" value="RCH98662.1"/>
    <property type="molecule type" value="Genomic_DNA"/>
</dbReference>
<accession>A0A367K8U8</accession>
<protein>
    <submittedName>
        <fullName evidence="2">Uncharacterized protein</fullName>
    </submittedName>
</protein>
<evidence type="ECO:0000313" key="2">
    <source>
        <dbReference type="EMBL" id="RCH98662.1"/>
    </source>
</evidence>
<evidence type="ECO:0000313" key="3">
    <source>
        <dbReference type="Proteomes" id="UP000252139"/>
    </source>
</evidence>
<comment type="caution">
    <text evidence="2">The sequence shown here is derived from an EMBL/GenBank/DDBJ whole genome shotgun (WGS) entry which is preliminary data.</text>
</comment>
<feature type="transmembrane region" description="Helical" evidence="1">
    <location>
        <begin position="72"/>
        <end position="92"/>
    </location>
</feature>
<feature type="transmembrane region" description="Helical" evidence="1">
    <location>
        <begin position="6"/>
        <end position="25"/>
    </location>
</feature>
<feature type="transmembrane region" description="Helical" evidence="1">
    <location>
        <begin position="168"/>
        <end position="189"/>
    </location>
</feature>
<dbReference type="AlphaFoldDB" id="A0A367K8U8"/>
<dbReference type="Proteomes" id="UP000252139">
    <property type="component" value="Unassembled WGS sequence"/>
</dbReference>
<gene>
    <name evidence="2" type="ORF">CU097_015139</name>
</gene>
<evidence type="ECO:0000256" key="1">
    <source>
        <dbReference type="SAM" id="Phobius"/>
    </source>
</evidence>
<keyword evidence="1" id="KW-0812">Transmembrane</keyword>
<sequence length="309" mass="35549">MLTAQEVAWVIYAIFFTALSLALVIRSRHHVLLLPFVLFSILISIALIVMLSAHYNYILAETWASKSLALNILPVISLLVFLGIMEAQILFIRQVATALNNRERWRSIYLRDSEKQEGFPVRQRKQSLHPWNYWTSITILIIYALVVLCCIILQLLAFRMSSVKTRDLGMAICITILFILSSTNCIVIWNSSASSTIRQNRDDTLFLRCVPALFSIALTGMCILAWIHYGAFGYSLAAWILVESLLVYLPFILILCMSIHVRKFKSMGRQYPNQYSPKTIREISFVTKRLTAEEVNQKYTYPPPSYYPY</sequence>
<feature type="transmembrane region" description="Helical" evidence="1">
    <location>
        <begin position="210"/>
        <end position="231"/>
    </location>
</feature>